<dbReference type="SFLD" id="SFLDG00002">
    <property type="entry name" value="C1.7:_P-type_atpase_like"/>
    <property type="match status" value="1"/>
</dbReference>
<dbReference type="NCBIfam" id="TIGR01525">
    <property type="entry name" value="ATPase-IB_hvy"/>
    <property type="match status" value="1"/>
</dbReference>
<protein>
    <recommendedName>
        <fullName evidence="8">P-type Zn(2+) transporter</fullName>
        <ecNumber evidence="8">7.2.2.12</ecNumber>
    </recommendedName>
</protein>
<dbReference type="Gene3D" id="3.40.1110.10">
    <property type="entry name" value="Calcium-transporting ATPase, cytoplasmic domain N"/>
    <property type="match status" value="1"/>
</dbReference>
<dbReference type="Pfam" id="PF00122">
    <property type="entry name" value="E1-E2_ATPase"/>
    <property type="match status" value="1"/>
</dbReference>
<keyword evidence="3 10" id="KW-0812">Transmembrane</keyword>
<evidence type="ECO:0000256" key="11">
    <source>
        <dbReference type="SAM" id="Coils"/>
    </source>
</evidence>
<keyword evidence="10" id="KW-1003">Cell membrane</keyword>
<evidence type="ECO:0000256" key="2">
    <source>
        <dbReference type="ARBA" id="ARBA00006024"/>
    </source>
</evidence>
<feature type="transmembrane region" description="Helical" evidence="10">
    <location>
        <begin position="41"/>
        <end position="60"/>
    </location>
</feature>
<keyword evidence="5" id="KW-1278">Translocase</keyword>
<dbReference type="HOGENOM" id="CLU_001771_6_3_6"/>
<dbReference type="CDD" id="cd12108">
    <property type="entry name" value="Hr-like"/>
    <property type="match status" value="1"/>
</dbReference>
<dbReference type="Gene3D" id="2.70.150.10">
    <property type="entry name" value="Calcium-transporting ATPase, cytoplasmic transduction domain A"/>
    <property type="match status" value="1"/>
</dbReference>
<dbReference type="InterPro" id="IPR023298">
    <property type="entry name" value="ATPase_P-typ_TM_dom_sf"/>
</dbReference>
<comment type="catalytic activity">
    <reaction evidence="9">
        <text>Zn(2+)(in) + ATP + H2O = Zn(2+)(out) + ADP + phosphate + H(+)</text>
        <dbReference type="Rhea" id="RHEA:20621"/>
        <dbReference type="ChEBI" id="CHEBI:15377"/>
        <dbReference type="ChEBI" id="CHEBI:15378"/>
        <dbReference type="ChEBI" id="CHEBI:29105"/>
        <dbReference type="ChEBI" id="CHEBI:30616"/>
        <dbReference type="ChEBI" id="CHEBI:43474"/>
        <dbReference type="ChEBI" id="CHEBI:456216"/>
        <dbReference type="EC" id="7.2.2.12"/>
    </reaction>
</comment>
<dbReference type="InterPro" id="IPR059000">
    <property type="entry name" value="ATPase_P-type_domA"/>
</dbReference>
<dbReference type="GO" id="GO:0016887">
    <property type="term" value="F:ATP hydrolysis activity"/>
    <property type="evidence" value="ECO:0007669"/>
    <property type="project" value="InterPro"/>
</dbReference>
<evidence type="ECO:0000256" key="7">
    <source>
        <dbReference type="ARBA" id="ARBA00023136"/>
    </source>
</evidence>
<comment type="subcellular location">
    <subcellularLocation>
        <location evidence="10">Cell membrane</location>
    </subcellularLocation>
    <subcellularLocation>
        <location evidence="1">Membrane</location>
    </subcellularLocation>
</comment>
<dbReference type="Gene3D" id="3.40.50.1000">
    <property type="entry name" value="HAD superfamily/HAD-like"/>
    <property type="match status" value="1"/>
</dbReference>
<evidence type="ECO:0000313" key="14">
    <source>
        <dbReference type="EMBL" id="CDF85549.1"/>
    </source>
</evidence>
<dbReference type="InterPro" id="IPR044492">
    <property type="entry name" value="P_typ_ATPase_HD_dom"/>
</dbReference>
<dbReference type="Gene3D" id="1.20.120.520">
    <property type="entry name" value="nmb1532 protein domain like"/>
    <property type="match status" value="1"/>
</dbReference>
<dbReference type="InterPro" id="IPR012312">
    <property type="entry name" value="Hemerythrin-like"/>
</dbReference>
<keyword evidence="10" id="KW-0547">Nucleotide-binding</keyword>
<dbReference type="SUPFAM" id="SSF81653">
    <property type="entry name" value="Calcium ATPase, transduction domain A"/>
    <property type="match status" value="1"/>
</dbReference>
<dbReference type="AlphaFoldDB" id="A0A024HLR1"/>
<proteinExistence type="inferred from homology"/>
<dbReference type="GO" id="GO:0005886">
    <property type="term" value="C:plasma membrane"/>
    <property type="evidence" value="ECO:0007669"/>
    <property type="project" value="UniProtKB-SubCell"/>
</dbReference>
<feature type="transmembrane region" description="Helical" evidence="10">
    <location>
        <begin position="237"/>
        <end position="256"/>
    </location>
</feature>
<keyword evidence="11" id="KW-0175">Coiled coil</keyword>
<evidence type="ECO:0000313" key="15">
    <source>
        <dbReference type="Proteomes" id="UP000025241"/>
    </source>
</evidence>
<dbReference type="SFLD" id="SFLDS00003">
    <property type="entry name" value="Haloacid_Dehalogenase"/>
    <property type="match status" value="1"/>
</dbReference>
<dbReference type="InterPro" id="IPR018303">
    <property type="entry name" value="ATPase_P-typ_P_site"/>
</dbReference>
<dbReference type="Proteomes" id="UP000025241">
    <property type="component" value="Chromosome I"/>
</dbReference>
<comment type="similarity">
    <text evidence="2 10">Belongs to the cation transport ATPase (P-type) (TC 3.A.3) family. Type IB subfamily.</text>
</comment>
<evidence type="ECO:0000256" key="6">
    <source>
        <dbReference type="ARBA" id="ARBA00022989"/>
    </source>
</evidence>
<dbReference type="PROSITE" id="PS01229">
    <property type="entry name" value="COF_2"/>
    <property type="match status" value="1"/>
</dbReference>
<evidence type="ECO:0000256" key="9">
    <source>
        <dbReference type="ARBA" id="ARBA00047308"/>
    </source>
</evidence>
<keyword evidence="10" id="KW-0067">ATP-binding</keyword>
<keyword evidence="7 10" id="KW-0472">Membrane</keyword>
<feature type="coiled-coil region" evidence="11">
    <location>
        <begin position="630"/>
        <end position="683"/>
    </location>
</feature>
<dbReference type="SUPFAM" id="SSF81665">
    <property type="entry name" value="Calcium ATPase, transmembrane domain M"/>
    <property type="match status" value="1"/>
</dbReference>
<feature type="domain" description="P-type ATPase A" evidence="12">
    <location>
        <begin position="122"/>
        <end position="221"/>
    </location>
</feature>
<dbReference type="InterPro" id="IPR023214">
    <property type="entry name" value="HAD_sf"/>
</dbReference>
<evidence type="ECO:0000256" key="3">
    <source>
        <dbReference type="ARBA" id="ARBA00022692"/>
    </source>
</evidence>
<dbReference type="SFLD" id="SFLDF00027">
    <property type="entry name" value="p-type_atpase"/>
    <property type="match status" value="1"/>
</dbReference>
<keyword evidence="4 10" id="KW-0479">Metal-binding</keyword>
<feature type="transmembrane region" description="Helical" evidence="10">
    <location>
        <begin position="262"/>
        <end position="286"/>
    </location>
</feature>
<dbReference type="GO" id="GO:0015086">
    <property type="term" value="F:cadmium ion transmembrane transporter activity"/>
    <property type="evidence" value="ECO:0007669"/>
    <property type="project" value="TreeGrafter"/>
</dbReference>
<dbReference type="Pfam" id="PF01814">
    <property type="entry name" value="Hemerythrin"/>
    <property type="match status" value="1"/>
</dbReference>
<dbReference type="PRINTS" id="PR00119">
    <property type="entry name" value="CATATPASE"/>
</dbReference>
<dbReference type="InterPro" id="IPR023299">
    <property type="entry name" value="ATPase_P-typ_cyto_dom_N"/>
</dbReference>
<feature type="domain" description="Hemerythrin-like" evidence="13">
    <location>
        <begin position="630"/>
        <end position="760"/>
    </location>
</feature>
<dbReference type="InterPro" id="IPR008250">
    <property type="entry name" value="ATPase_P-typ_transduc_dom_A_sf"/>
</dbReference>
<accession>A0A024HLR1</accession>
<evidence type="ECO:0000259" key="12">
    <source>
        <dbReference type="Pfam" id="PF00122"/>
    </source>
</evidence>
<feature type="transmembrane region" description="Helical" evidence="10">
    <location>
        <begin position="572"/>
        <end position="595"/>
    </location>
</feature>
<evidence type="ECO:0000259" key="13">
    <source>
        <dbReference type="Pfam" id="PF01814"/>
    </source>
</evidence>
<sequence>MNRGSLDHWLRWREPALLLLTALGLLLGGLAYALDQPSLAAGCWTSGAVMMALLLAVEIVQRLLRGETGVDLVALLAIGAALAFGQWLVAAVVALMLASGRTLEFYTSRRAERELRALVDRAPRFAWLEEGGDLRRVPIEQVRPGQVLLVRLGEVVPVDGRLLSPSASLDESALTGESLPVTRRQGSPLLSGVVNLGEPLQLQATQGAAESTYAGVVRLAEAARSSRAPFVRLADRYALLFIPATLLLSGLAWLFSGDPLRALAVLVVATPCPLILAVPIAIIGGISRAARRGILIKDGATLEALAEVSQLYLDKTGTLTSGQVRLLSVEVNGSRDAGQLLTWAASLAQASVHPISQAIVQAAQQQRLALQAPQAVEESPGAGLAGQVDGHRVRLGTLSFARAGAEAGRWAASILRRMDYAACGGSFVEVDGELAGALLFADRVRRETPRVVRRLRAVGVERIVMLTGDRLETAEMIALAAGIDELHAGLSPADKVRAVKEGGAAGRTLMVGDGINDAPALAAADVGVAMGAAGASASSEAAGVVLLVDRLDRLVEALDIARHTRAIARHGVLAGMGLSLLAMLVAACGFLPALAGAVVQELIDVAVIAYALRALGTRRGQAELLSGEQLDRLSDEHAQLGRLLARLQQLAGEFARLPEDAAREALNTLVDDLQRLLAEHERDDERKLYPLLSARLAGEDPLSALSYGHREIFRLILLLARMRDDLQQDPAAVPLDEVQMLLVRLDTLVRLHFEQEEELYQYLDRR</sequence>
<dbReference type="InterPro" id="IPR051014">
    <property type="entry name" value="Cation_Transport_ATPase_IB"/>
</dbReference>
<dbReference type="PANTHER" id="PTHR48085:SF5">
    <property type="entry name" value="CADMIUM_ZINC-TRANSPORTING ATPASE HMA4-RELATED"/>
    <property type="match status" value="1"/>
</dbReference>
<feature type="transmembrane region" description="Helical" evidence="10">
    <location>
        <begin position="72"/>
        <end position="98"/>
    </location>
</feature>
<organism evidence="14 15">
    <name type="scientific">Pseudomonas knackmussii (strain DSM 6978 / CCUG 54928 / LMG 23759 / B13)</name>
    <dbReference type="NCBI Taxonomy" id="1301098"/>
    <lineage>
        <taxon>Bacteria</taxon>
        <taxon>Pseudomonadati</taxon>
        <taxon>Pseudomonadota</taxon>
        <taxon>Gammaproteobacteria</taxon>
        <taxon>Pseudomonadales</taxon>
        <taxon>Pseudomonadaceae</taxon>
        <taxon>Pseudomonas</taxon>
    </lineage>
</organism>
<dbReference type="EC" id="7.2.2.12" evidence="8"/>
<dbReference type="GO" id="GO:0005524">
    <property type="term" value="F:ATP binding"/>
    <property type="evidence" value="ECO:0007669"/>
    <property type="project" value="UniProtKB-UniRule"/>
</dbReference>
<dbReference type="PROSITE" id="PS00154">
    <property type="entry name" value="ATPASE_E1_E2"/>
    <property type="match status" value="1"/>
</dbReference>
<dbReference type="RefSeq" id="WP_242411181.1">
    <property type="nucleotide sequence ID" value="NZ_HG322950.1"/>
</dbReference>
<dbReference type="InterPro" id="IPR027256">
    <property type="entry name" value="P-typ_ATPase_IB"/>
</dbReference>
<dbReference type="InterPro" id="IPR001757">
    <property type="entry name" value="P_typ_ATPase"/>
</dbReference>
<dbReference type="Pfam" id="PF00702">
    <property type="entry name" value="Hydrolase"/>
    <property type="match status" value="1"/>
</dbReference>
<dbReference type="PANTHER" id="PTHR48085">
    <property type="entry name" value="CADMIUM/ZINC-TRANSPORTING ATPASE HMA2-RELATED"/>
    <property type="match status" value="1"/>
</dbReference>
<dbReference type="NCBIfam" id="TIGR01494">
    <property type="entry name" value="ATPase_P-type"/>
    <property type="match status" value="2"/>
</dbReference>
<name>A0A024HLR1_PSEKB</name>
<gene>
    <name evidence="14" type="ORF">PKB_4224</name>
</gene>
<keyword evidence="6 10" id="KW-1133">Transmembrane helix</keyword>
<dbReference type="EMBL" id="HG322950">
    <property type="protein sequence ID" value="CDF85549.1"/>
    <property type="molecule type" value="Genomic_DNA"/>
</dbReference>
<evidence type="ECO:0000256" key="1">
    <source>
        <dbReference type="ARBA" id="ARBA00004370"/>
    </source>
</evidence>
<dbReference type="InterPro" id="IPR036412">
    <property type="entry name" value="HAD-like_sf"/>
</dbReference>
<dbReference type="GO" id="GO:0016463">
    <property type="term" value="F:P-type zinc transporter activity"/>
    <property type="evidence" value="ECO:0007669"/>
    <property type="project" value="UniProtKB-EC"/>
</dbReference>
<keyword evidence="15" id="KW-1185">Reference proteome</keyword>
<evidence type="ECO:0000256" key="4">
    <source>
        <dbReference type="ARBA" id="ARBA00022723"/>
    </source>
</evidence>
<evidence type="ECO:0000256" key="5">
    <source>
        <dbReference type="ARBA" id="ARBA00022967"/>
    </source>
</evidence>
<dbReference type="PATRIC" id="fig|1301098.3.peg.4230"/>
<evidence type="ECO:0000256" key="10">
    <source>
        <dbReference type="RuleBase" id="RU362081"/>
    </source>
</evidence>
<dbReference type="eggNOG" id="COG2217">
    <property type="taxonomic scope" value="Bacteria"/>
</dbReference>
<dbReference type="STRING" id="1301098.PKB_4224"/>
<dbReference type="GO" id="GO:0046872">
    <property type="term" value="F:metal ion binding"/>
    <property type="evidence" value="ECO:0007669"/>
    <property type="project" value="UniProtKB-KW"/>
</dbReference>
<feature type="transmembrane region" description="Helical" evidence="10">
    <location>
        <begin position="16"/>
        <end position="34"/>
    </location>
</feature>
<reference evidence="14 15" key="2">
    <citation type="submission" date="2014-05" db="EMBL/GenBank/DDBJ databases">
        <title>Genome sequence of the 3-chlorobenzoate degrading bacterium Pseudomonas knackmussii B13 shows multiple evidence for horizontal gene transfer.</title>
        <authorList>
            <person name="Miyazaki R."/>
            <person name="Bertelli C."/>
            <person name="Falquet L."/>
            <person name="Robinson-Rechavi M."/>
            <person name="Gharib W."/>
            <person name="Roy S."/>
            <person name="Van der Meer J.R."/>
        </authorList>
    </citation>
    <scope>NUCLEOTIDE SEQUENCE [LARGE SCALE GENOMIC DNA]</scope>
    <source>
        <strain evidence="14 15">B13</strain>
    </source>
</reference>
<dbReference type="SUPFAM" id="SSF56784">
    <property type="entry name" value="HAD-like"/>
    <property type="match status" value="1"/>
</dbReference>
<dbReference type="KEGG" id="pkc:PKB_4224"/>
<reference evidence="14 15" key="1">
    <citation type="submission" date="2013-03" db="EMBL/GenBank/DDBJ databases">
        <authorList>
            <person name="Linke B."/>
        </authorList>
    </citation>
    <scope>NUCLEOTIDE SEQUENCE [LARGE SCALE GENOMIC DNA]</scope>
    <source>
        <strain evidence="14 15">B13</strain>
    </source>
</reference>
<evidence type="ECO:0000256" key="8">
    <source>
        <dbReference type="ARBA" id="ARBA00039097"/>
    </source>
</evidence>